<reference evidence="2" key="1">
    <citation type="journal article" date="2015" name="Proc. Natl. Acad. Sci. U.S.A.">
        <title>Bacterial clade with the ribosomal RNA operon on a small plasmid rather than the chromosome.</title>
        <authorList>
            <person name="Anda M."/>
            <person name="Ohtsubo Y."/>
            <person name="Okubo T."/>
            <person name="Sugawara M."/>
            <person name="Nagata Y."/>
            <person name="Tsuda M."/>
            <person name="Minamisawa K."/>
            <person name="Mitsui H."/>
        </authorList>
    </citation>
    <scope>NUCLEOTIDE SEQUENCE</scope>
    <source>
        <strain evidence="2">JCM 14755</strain>
    </source>
</reference>
<sequence>MMKPRLSGRYQEHIQNHGLGSCPCHGPMALRVFRVMEEGLSRRGLLKASLGAAALVMGGAPGRAAAQDRPRLRLSGARIFDGRAAGLIEGRDILIEGGRIAGLIAQDEIVSDAQRIDCSGKVIMPGMIDAHWHCFLAALPNAVAMTADAGYLHLLAAQEAGATLARGFTTVRDVGGPSFALKRAVDEGMLPGPRIYPSGAMISQTSGHGDFRLRFDGPQTAMSPLSPAEDVGISIISDGVPDILRRTREQLLQGASQIKIMVGGGVSSRFDPLDSIQFTPDEIAAAVQAAADWGTYVCAHVYTAPGILRALSAGVRSIEHGQLADAEAARRMADAGAWWSLQPFLADEDANPQAGALAQAQQREIAEGTVRAFELAQRFAVKTAVGTDILFSPAKVATQGRQIAKIARFMSPVDVLRLVTSANGELVAMSGARNPYPAPLGVIEAGALADMIALEGNPIDDIALIGQPDRMALIVKDGVVCKNTIDA</sequence>
<dbReference type="InterPro" id="IPR057744">
    <property type="entry name" value="OTAase-like"/>
</dbReference>
<evidence type="ECO:0000313" key="2">
    <source>
        <dbReference type="EMBL" id="BAT28687.1"/>
    </source>
</evidence>
<dbReference type="InterPro" id="IPR032466">
    <property type="entry name" value="Metal_Hydrolase"/>
</dbReference>
<dbReference type="InterPro" id="IPR006680">
    <property type="entry name" value="Amidohydro-rel"/>
</dbReference>
<dbReference type="SUPFAM" id="SSF51338">
    <property type="entry name" value="Composite domain of metallo-dependent hydrolases"/>
    <property type="match status" value="1"/>
</dbReference>
<dbReference type="EMBL" id="LC066377">
    <property type="protein sequence ID" value="BAT28687.1"/>
    <property type="molecule type" value="Genomic_DNA"/>
</dbReference>
<protein>
    <submittedName>
        <fullName evidence="2">Amidohydrolase</fullName>
    </submittedName>
</protein>
<proteinExistence type="predicted"/>
<dbReference type="Gene3D" id="3.20.20.140">
    <property type="entry name" value="Metal-dependent hydrolases"/>
    <property type="match status" value="1"/>
</dbReference>
<dbReference type="CDD" id="cd01299">
    <property type="entry name" value="Met_dep_hydrolase_A"/>
    <property type="match status" value="1"/>
</dbReference>
<dbReference type="SUPFAM" id="SSF51556">
    <property type="entry name" value="Metallo-dependent hydrolases"/>
    <property type="match status" value="1"/>
</dbReference>
<dbReference type="Gene3D" id="2.30.40.10">
    <property type="entry name" value="Urease, subunit C, domain 1"/>
    <property type="match status" value="1"/>
</dbReference>
<dbReference type="GO" id="GO:0016810">
    <property type="term" value="F:hydrolase activity, acting on carbon-nitrogen (but not peptide) bonds"/>
    <property type="evidence" value="ECO:0007669"/>
    <property type="project" value="InterPro"/>
</dbReference>
<organism evidence="2">
    <name type="scientific">Aureimonas frigidaquae</name>
    <dbReference type="NCBI Taxonomy" id="424757"/>
    <lineage>
        <taxon>Bacteria</taxon>
        <taxon>Pseudomonadati</taxon>
        <taxon>Pseudomonadota</taxon>
        <taxon>Alphaproteobacteria</taxon>
        <taxon>Hyphomicrobiales</taxon>
        <taxon>Aurantimonadaceae</taxon>
        <taxon>Aureimonas</taxon>
    </lineage>
</organism>
<dbReference type="InterPro" id="IPR011059">
    <property type="entry name" value="Metal-dep_hydrolase_composite"/>
</dbReference>
<dbReference type="PANTHER" id="PTHR43135">
    <property type="entry name" value="ALPHA-D-RIBOSE 1-METHYLPHOSPHONATE 5-TRIPHOSPHATE DIPHOSPHATASE"/>
    <property type="match status" value="1"/>
</dbReference>
<dbReference type="RefSeq" id="WP_244490663.1">
    <property type="nucleotide sequence ID" value="NZ_BBWR01000002.1"/>
</dbReference>
<accession>A0A0P0Z3N8</accession>
<dbReference type="Pfam" id="PF01979">
    <property type="entry name" value="Amidohydro_1"/>
    <property type="match status" value="1"/>
</dbReference>
<dbReference type="PANTHER" id="PTHR43135:SF3">
    <property type="entry name" value="ALPHA-D-RIBOSE 1-METHYLPHOSPHONATE 5-TRIPHOSPHATE DIPHOSPHATASE"/>
    <property type="match status" value="1"/>
</dbReference>
<name>A0A0P0Z3N8_9HYPH</name>
<evidence type="ECO:0000259" key="1">
    <source>
        <dbReference type="Pfam" id="PF01979"/>
    </source>
</evidence>
<dbReference type="InterPro" id="IPR006311">
    <property type="entry name" value="TAT_signal"/>
</dbReference>
<dbReference type="PROSITE" id="PS51318">
    <property type="entry name" value="TAT"/>
    <property type="match status" value="1"/>
</dbReference>
<dbReference type="AlphaFoldDB" id="A0A0P0Z3N8"/>
<dbReference type="InterPro" id="IPR051781">
    <property type="entry name" value="Metallo-dep_Hydrolase"/>
</dbReference>
<feature type="domain" description="Amidohydrolase-related" evidence="1">
    <location>
        <begin position="122"/>
        <end position="480"/>
    </location>
</feature>
<keyword evidence="2" id="KW-0378">Hydrolase</keyword>